<comment type="cofactor">
    <cofactor evidence="1">
        <name>FAD</name>
        <dbReference type="ChEBI" id="CHEBI:57692"/>
    </cofactor>
</comment>
<dbReference type="Pfam" id="PF13738">
    <property type="entry name" value="Pyr_redox_3"/>
    <property type="match status" value="1"/>
</dbReference>
<evidence type="ECO:0000256" key="3">
    <source>
        <dbReference type="ARBA" id="ARBA00022630"/>
    </source>
</evidence>
<proteinExistence type="inferred from homology"/>
<evidence type="ECO:0000256" key="7">
    <source>
        <dbReference type="ARBA" id="ARBA00023033"/>
    </source>
</evidence>
<dbReference type="PRINTS" id="PR00411">
    <property type="entry name" value="PNDRDTASEI"/>
</dbReference>
<evidence type="ECO:0000256" key="4">
    <source>
        <dbReference type="ARBA" id="ARBA00022827"/>
    </source>
</evidence>
<evidence type="ECO:0000256" key="1">
    <source>
        <dbReference type="ARBA" id="ARBA00001974"/>
    </source>
</evidence>
<dbReference type="InterPro" id="IPR036188">
    <property type="entry name" value="FAD/NAD-bd_sf"/>
</dbReference>
<dbReference type="Gene3D" id="3.50.50.60">
    <property type="entry name" value="FAD/NAD(P)-binding domain"/>
    <property type="match status" value="2"/>
</dbReference>
<dbReference type="GO" id="GO:0004497">
    <property type="term" value="F:monooxygenase activity"/>
    <property type="evidence" value="ECO:0007669"/>
    <property type="project" value="UniProtKB-KW"/>
</dbReference>
<evidence type="ECO:0000256" key="5">
    <source>
        <dbReference type="ARBA" id="ARBA00022857"/>
    </source>
</evidence>
<keyword evidence="3" id="KW-0285">Flavoprotein</keyword>
<comment type="similarity">
    <text evidence="2">Belongs to the FAD-binding monooxygenase family.</text>
</comment>
<sequence>MSSSSEVDVVIVGAGISGLYQLYKVRNLGLRARVIEAGSGVGGTWYWNKYPGARCDIESTFYSYSFSPELEQEWIWKEKFTGQKEILRYVNHVADRFDLRKDITFDTRVTSAIYDESAKRWKVHTDSEETIGAQFLVMATGVLSVSKMPEVPGIDKFQGNSYHTAQWPDNGVDFTGQRVGVIGTGSSAVQSIPIIAKQASELTVFQRTPAFCLPAGNRPLTDHEIAQTKANYATLREAERNSRAGIPAVPTTKSAFEVSDDERRAKYERGWQDGNFIHIIQSYSDVMINKEANETICEFVREKIRSIVKDPQTAETLCPRSYAFGTKRVCLESGYYDAFNSDHVHLVDLRKTPLVEITASGIRTSEAEYDLDAIVYATGYDAVTGALNRIDIRGKGGVSLREKWSDGPRTYLGLAIAGFPNLFVVTGPQSPSVFTNMAASIEQHVNWIADCIAYARREGAAEIDASADAEEAWVAHASAIAESTLYMCTNSWYTGSNVPNKPRVLLGYLGGLDNYTAKCNDVAAKQYEGFLLTPVS</sequence>
<keyword evidence="7" id="KW-0503">Monooxygenase</keyword>
<evidence type="ECO:0000313" key="8">
    <source>
        <dbReference type="EMBL" id="KAG0564827.1"/>
    </source>
</evidence>
<dbReference type="Proteomes" id="UP000822688">
    <property type="component" value="Chromosome 8"/>
</dbReference>
<dbReference type="InterPro" id="IPR050775">
    <property type="entry name" value="FAD-binding_Monooxygenases"/>
</dbReference>
<protein>
    <recommendedName>
        <fullName evidence="10">Cyclohexanone monooxygenase</fullName>
    </recommendedName>
</protein>
<keyword evidence="4" id="KW-0274">FAD</keyword>
<evidence type="ECO:0000256" key="6">
    <source>
        <dbReference type="ARBA" id="ARBA00023002"/>
    </source>
</evidence>
<dbReference type="PANTHER" id="PTHR43098">
    <property type="entry name" value="L-ORNITHINE N(5)-MONOOXYGENASE-RELATED"/>
    <property type="match status" value="1"/>
</dbReference>
<name>A0A8T0H233_CERPU</name>
<dbReference type="PANTHER" id="PTHR43098:SF3">
    <property type="entry name" value="L-ORNITHINE N(5)-MONOOXYGENASE-RELATED"/>
    <property type="match status" value="1"/>
</dbReference>
<comment type="caution">
    <text evidence="8">The sequence shown here is derived from an EMBL/GenBank/DDBJ whole genome shotgun (WGS) entry which is preliminary data.</text>
</comment>
<keyword evidence="9" id="KW-1185">Reference proteome</keyword>
<reference evidence="8" key="1">
    <citation type="submission" date="2020-06" db="EMBL/GenBank/DDBJ databases">
        <title>WGS assembly of Ceratodon purpureus strain R40.</title>
        <authorList>
            <person name="Carey S.B."/>
            <person name="Jenkins J."/>
            <person name="Shu S."/>
            <person name="Lovell J.T."/>
            <person name="Sreedasyam A."/>
            <person name="Maumus F."/>
            <person name="Tiley G.P."/>
            <person name="Fernandez-Pozo N."/>
            <person name="Barry K."/>
            <person name="Chen C."/>
            <person name="Wang M."/>
            <person name="Lipzen A."/>
            <person name="Daum C."/>
            <person name="Saski C.A."/>
            <person name="Payton A.C."/>
            <person name="Mcbreen J.C."/>
            <person name="Conrad R.E."/>
            <person name="Kollar L.M."/>
            <person name="Olsson S."/>
            <person name="Huttunen S."/>
            <person name="Landis J.B."/>
            <person name="Wickett N.J."/>
            <person name="Johnson M.G."/>
            <person name="Rensing S.A."/>
            <person name="Grimwood J."/>
            <person name="Schmutz J."/>
            <person name="Mcdaniel S.F."/>
        </authorList>
    </citation>
    <scope>NUCLEOTIDE SEQUENCE</scope>
    <source>
        <strain evidence="8">R40</strain>
    </source>
</reference>
<evidence type="ECO:0000256" key="2">
    <source>
        <dbReference type="ARBA" id="ARBA00010139"/>
    </source>
</evidence>
<evidence type="ECO:0008006" key="10">
    <source>
        <dbReference type="Google" id="ProtNLM"/>
    </source>
</evidence>
<organism evidence="8 9">
    <name type="scientific">Ceratodon purpureus</name>
    <name type="common">Fire moss</name>
    <name type="synonym">Dicranum purpureum</name>
    <dbReference type="NCBI Taxonomy" id="3225"/>
    <lineage>
        <taxon>Eukaryota</taxon>
        <taxon>Viridiplantae</taxon>
        <taxon>Streptophyta</taxon>
        <taxon>Embryophyta</taxon>
        <taxon>Bryophyta</taxon>
        <taxon>Bryophytina</taxon>
        <taxon>Bryopsida</taxon>
        <taxon>Dicranidae</taxon>
        <taxon>Pseudoditrichales</taxon>
        <taxon>Ditrichaceae</taxon>
        <taxon>Ceratodon</taxon>
    </lineage>
</organism>
<dbReference type="EMBL" id="CM026429">
    <property type="protein sequence ID" value="KAG0564827.1"/>
    <property type="molecule type" value="Genomic_DNA"/>
</dbReference>
<keyword evidence="5" id="KW-0521">NADP</keyword>
<evidence type="ECO:0000313" key="9">
    <source>
        <dbReference type="Proteomes" id="UP000822688"/>
    </source>
</evidence>
<dbReference type="AlphaFoldDB" id="A0A8T0H233"/>
<accession>A0A8T0H233</accession>
<dbReference type="SUPFAM" id="SSF51905">
    <property type="entry name" value="FAD/NAD(P)-binding domain"/>
    <property type="match status" value="3"/>
</dbReference>
<gene>
    <name evidence="8" type="ORF">KC19_8G143100</name>
</gene>
<keyword evidence="6" id="KW-0560">Oxidoreductase</keyword>